<dbReference type="Pfam" id="PF13005">
    <property type="entry name" value="zf-IS66"/>
    <property type="match status" value="1"/>
</dbReference>
<keyword evidence="8" id="KW-1185">Reference proteome</keyword>
<evidence type="ECO:0000259" key="3">
    <source>
        <dbReference type="Pfam" id="PF03050"/>
    </source>
</evidence>
<dbReference type="OrthoDB" id="9800877at2"/>
<evidence type="ECO:0000256" key="1">
    <source>
        <dbReference type="SAM" id="Coils"/>
    </source>
</evidence>
<organism evidence="7 8">
    <name type="scientific">Aquamicrobium defluvii</name>
    <dbReference type="NCBI Taxonomy" id="69279"/>
    <lineage>
        <taxon>Bacteria</taxon>
        <taxon>Pseudomonadati</taxon>
        <taxon>Pseudomonadota</taxon>
        <taxon>Alphaproteobacteria</taxon>
        <taxon>Hyphomicrobiales</taxon>
        <taxon>Phyllobacteriaceae</taxon>
        <taxon>Aquamicrobium</taxon>
    </lineage>
</organism>
<dbReference type="InterPro" id="IPR024463">
    <property type="entry name" value="Transposase_TnpC_homeodom"/>
</dbReference>
<evidence type="ECO:0000259" key="6">
    <source>
        <dbReference type="Pfam" id="PF13817"/>
    </source>
</evidence>
<dbReference type="Pfam" id="PF13007">
    <property type="entry name" value="LZ_Tnp_IS66"/>
    <property type="match status" value="1"/>
</dbReference>
<reference evidence="7 8" key="1">
    <citation type="submission" date="2019-03" db="EMBL/GenBank/DDBJ databases">
        <title>Genomic Encyclopedia of Type Strains, Phase IV (KMG-IV): sequencing the most valuable type-strain genomes for metagenomic binning, comparative biology and taxonomic classification.</title>
        <authorList>
            <person name="Goeker M."/>
        </authorList>
    </citation>
    <scope>NUCLEOTIDE SEQUENCE [LARGE SCALE GENOMIC DNA]</scope>
    <source>
        <strain evidence="7 8">DSM 11603</strain>
    </source>
</reference>
<feature type="region of interest" description="Disordered" evidence="2">
    <location>
        <begin position="88"/>
        <end position="118"/>
    </location>
</feature>
<feature type="coiled-coil region" evidence="1">
    <location>
        <begin position="9"/>
        <end position="50"/>
    </location>
</feature>
<name>A0A4R6Y0G2_9HYPH</name>
<dbReference type="AlphaFoldDB" id="A0A4R6Y0G2"/>
<dbReference type="Pfam" id="PF03050">
    <property type="entry name" value="DDE_Tnp_IS66"/>
    <property type="match status" value="1"/>
</dbReference>
<dbReference type="InterPro" id="IPR039552">
    <property type="entry name" value="IS66_C"/>
</dbReference>
<dbReference type="PANTHER" id="PTHR33678">
    <property type="entry name" value="BLL1576 PROTEIN"/>
    <property type="match status" value="1"/>
</dbReference>
<feature type="domain" description="Transposase TnpC homeodomain" evidence="5">
    <location>
        <begin position="40"/>
        <end position="123"/>
    </location>
</feature>
<dbReference type="InterPro" id="IPR024474">
    <property type="entry name" value="Znf_dom_IS66"/>
</dbReference>
<evidence type="ECO:0000259" key="4">
    <source>
        <dbReference type="Pfam" id="PF13005"/>
    </source>
</evidence>
<feature type="domain" description="Transposase IS66 central" evidence="3">
    <location>
        <begin position="195"/>
        <end position="484"/>
    </location>
</feature>
<evidence type="ECO:0000259" key="5">
    <source>
        <dbReference type="Pfam" id="PF13007"/>
    </source>
</evidence>
<dbReference type="InterPro" id="IPR004291">
    <property type="entry name" value="Transposase_IS66_central"/>
</dbReference>
<feature type="domain" description="Transposase IS66 zinc-finger binding" evidence="4">
    <location>
        <begin position="133"/>
        <end position="174"/>
    </location>
</feature>
<dbReference type="Proteomes" id="UP000294958">
    <property type="component" value="Unassembled WGS sequence"/>
</dbReference>
<dbReference type="NCBIfam" id="NF033517">
    <property type="entry name" value="transpos_IS66"/>
    <property type="match status" value="1"/>
</dbReference>
<evidence type="ECO:0000313" key="7">
    <source>
        <dbReference type="EMBL" id="TDR27721.1"/>
    </source>
</evidence>
<gene>
    <name evidence="7" type="ORF">DES43_1711</name>
</gene>
<comment type="caution">
    <text evidence="7">The sequence shown here is derived from an EMBL/GenBank/DDBJ whole genome shotgun (WGS) entry which is preliminary data.</text>
</comment>
<sequence>MTRTNHPDVEALLAQLAASAAEIAALKAEKEALSQRVSVLEEELRLAQQHRFAPRSEKHMDRLFNEAEQDADATPDVDGDLDADLADLDTVDLPDTGLPEPREPESRKRGRRPLPADLPRERVEYDLPEDGKLCPCCRNPLHRMGEAMSEQLHIEIKAKVLQNVRFKYACRHCDRTGIKTPMVLAPMPAQPLPGSVATPATLALMLANKYVDGTPLYRLSQALGRTNVSVSRGAIANWVIRSSELHLQRVYDVLKEKLRLQPLIHGDETFVQVLKEEGRQAQDTSYMWAFRSGQDSEEPIVLFDYQPGRGQKYPQAFLGDYRGLLMSDGYEAWRTLKGATHYGCMAHARRKFTDALKAMKKPGGPPLQALAFFEALYKVERLARETSPDSGETQADLTRRMRQTHSLPVLAAFRKWLDDIAPKVLPKGKLGKAISYTRNQWDYLIRYVENGHAPIDNNLLERDIRPFCTGRKSWLFSDTPAGAKASAVIYSLVLTCRACGIDPYVWLRHALTELPQRPTEADITDLLPFNFAKAQAAP</sequence>
<dbReference type="EMBL" id="SNZF01000071">
    <property type="protein sequence ID" value="TDR27721.1"/>
    <property type="molecule type" value="Genomic_DNA"/>
</dbReference>
<protein>
    <submittedName>
        <fullName evidence="7">Transposase</fullName>
    </submittedName>
</protein>
<feature type="domain" description="Transposase IS66 C-terminal" evidence="6">
    <location>
        <begin position="491"/>
        <end position="528"/>
    </location>
</feature>
<keyword evidence="1" id="KW-0175">Coiled coil</keyword>
<proteinExistence type="predicted"/>
<accession>A0A4R6Y0G2</accession>
<dbReference type="PANTHER" id="PTHR33678:SF1">
    <property type="entry name" value="BLL1576 PROTEIN"/>
    <property type="match status" value="1"/>
</dbReference>
<dbReference type="InterPro" id="IPR052344">
    <property type="entry name" value="Transposase-related"/>
</dbReference>
<dbReference type="Pfam" id="PF13817">
    <property type="entry name" value="DDE_Tnp_IS66_C"/>
    <property type="match status" value="1"/>
</dbReference>
<dbReference type="RefSeq" id="WP_133676455.1">
    <property type="nucleotide sequence ID" value="NZ_SNZF01000071.1"/>
</dbReference>
<evidence type="ECO:0000313" key="8">
    <source>
        <dbReference type="Proteomes" id="UP000294958"/>
    </source>
</evidence>
<evidence type="ECO:0000256" key="2">
    <source>
        <dbReference type="SAM" id="MobiDB-lite"/>
    </source>
</evidence>